<gene>
    <name evidence="6" type="ORF">IAG42_02385</name>
</gene>
<dbReference type="InterPro" id="IPR015797">
    <property type="entry name" value="NUDIX_hydrolase-like_dom_sf"/>
</dbReference>
<dbReference type="GO" id="GO:0016787">
    <property type="term" value="F:hydrolase activity"/>
    <property type="evidence" value="ECO:0007669"/>
    <property type="project" value="UniProtKB-KW"/>
</dbReference>
<dbReference type="Gene3D" id="3.40.50.150">
    <property type="entry name" value="Vaccinia Virus protein VP39"/>
    <property type="match status" value="1"/>
</dbReference>
<dbReference type="PROSITE" id="PS51462">
    <property type="entry name" value="NUDIX"/>
    <property type="match status" value="1"/>
</dbReference>
<dbReference type="Pfam" id="PF13649">
    <property type="entry name" value="Methyltransf_25"/>
    <property type="match status" value="1"/>
</dbReference>
<accession>A0A7H1BIC8</accession>
<sequence length="372" mass="39713">MPPVPERMRWGFWDGVGPGDEVLGPLAGRRFVDIGSGAGHYAVHLARTHGALIDAVELSPTQHERAVTHFGEVPGVSFVHGDVVEHLRRAERPYDGAYAVCTLAGIDPHRVLPALRDALAPGAPFVFSVLHTNVHGVGPSATVAPREEMLGVVGMTPLPLDSWVLTGEAWASLLSAYGFVVEETGLLSSPDPDHAVVCTLVRARRLPAGEVRISSRPRSRRAPVPHAAIGVGTIVLGEAGLLLGRHRRGTLELPGGTVEPGESFAETAVRELREETGLMAEPGDVDLLGTLVDRVEDVVRVTVGAVVTSWRGSPRTRPGESVGDWSWWPLDALPHGLFECSAQILTAWRPDLPLDHPPAHFTAFAGGGRNGR</sequence>
<evidence type="ECO:0000256" key="4">
    <source>
        <dbReference type="RuleBase" id="RU003476"/>
    </source>
</evidence>
<evidence type="ECO:0000256" key="1">
    <source>
        <dbReference type="ARBA" id="ARBA00001946"/>
    </source>
</evidence>
<dbReference type="SUPFAM" id="SSF53335">
    <property type="entry name" value="S-adenosyl-L-methionine-dependent methyltransferases"/>
    <property type="match status" value="1"/>
</dbReference>
<comment type="cofactor">
    <cofactor evidence="1">
        <name>Mg(2+)</name>
        <dbReference type="ChEBI" id="CHEBI:18420"/>
    </cofactor>
</comment>
<dbReference type="InterPro" id="IPR020476">
    <property type="entry name" value="Nudix_hydrolase"/>
</dbReference>
<evidence type="ECO:0000256" key="2">
    <source>
        <dbReference type="ARBA" id="ARBA00005582"/>
    </source>
</evidence>
<keyword evidence="7" id="KW-1185">Reference proteome</keyword>
<keyword evidence="3 4" id="KW-0378">Hydrolase</keyword>
<feature type="domain" description="Nudix hydrolase" evidence="5">
    <location>
        <begin position="192"/>
        <end position="351"/>
    </location>
</feature>
<dbReference type="InterPro" id="IPR041698">
    <property type="entry name" value="Methyltransf_25"/>
</dbReference>
<dbReference type="Gene3D" id="3.90.79.10">
    <property type="entry name" value="Nucleoside Triphosphate Pyrophosphohydrolase"/>
    <property type="match status" value="1"/>
</dbReference>
<dbReference type="CDD" id="cd02440">
    <property type="entry name" value="AdoMet_MTases"/>
    <property type="match status" value="1"/>
</dbReference>
<comment type="similarity">
    <text evidence="2 4">Belongs to the Nudix hydrolase family.</text>
</comment>
<evidence type="ECO:0000313" key="6">
    <source>
        <dbReference type="EMBL" id="QNS08483.1"/>
    </source>
</evidence>
<dbReference type="PANTHER" id="PTHR43046:SF14">
    <property type="entry name" value="MUTT_NUDIX FAMILY PROTEIN"/>
    <property type="match status" value="1"/>
</dbReference>
<dbReference type="PRINTS" id="PR00502">
    <property type="entry name" value="NUDIXFAMILY"/>
</dbReference>
<organism evidence="6 7">
    <name type="scientific">Streptomyces xanthii</name>
    <dbReference type="NCBI Taxonomy" id="2768069"/>
    <lineage>
        <taxon>Bacteria</taxon>
        <taxon>Bacillati</taxon>
        <taxon>Actinomycetota</taxon>
        <taxon>Actinomycetes</taxon>
        <taxon>Kitasatosporales</taxon>
        <taxon>Streptomycetaceae</taxon>
        <taxon>Streptomyces</taxon>
    </lineage>
</organism>
<dbReference type="PROSITE" id="PS00893">
    <property type="entry name" value="NUDIX_BOX"/>
    <property type="match status" value="1"/>
</dbReference>
<evidence type="ECO:0000313" key="7">
    <source>
        <dbReference type="Proteomes" id="UP000516428"/>
    </source>
</evidence>
<name>A0A7H1BIC8_9ACTN</name>
<dbReference type="PANTHER" id="PTHR43046">
    <property type="entry name" value="GDP-MANNOSE MANNOSYL HYDROLASE"/>
    <property type="match status" value="1"/>
</dbReference>
<protein>
    <submittedName>
        <fullName evidence="6">NUDIX domain-containing protein</fullName>
    </submittedName>
</protein>
<dbReference type="InterPro" id="IPR020084">
    <property type="entry name" value="NUDIX_hydrolase_CS"/>
</dbReference>
<evidence type="ECO:0000256" key="3">
    <source>
        <dbReference type="ARBA" id="ARBA00022801"/>
    </source>
</evidence>
<dbReference type="InterPro" id="IPR029063">
    <property type="entry name" value="SAM-dependent_MTases_sf"/>
</dbReference>
<dbReference type="SUPFAM" id="SSF55811">
    <property type="entry name" value="Nudix"/>
    <property type="match status" value="1"/>
</dbReference>
<dbReference type="Pfam" id="PF00293">
    <property type="entry name" value="NUDIX"/>
    <property type="match status" value="1"/>
</dbReference>
<dbReference type="EMBL" id="CP061281">
    <property type="protein sequence ID" value="QNS08483.1"/>
    <property type="molecule type" value="Genomic_DNA"/>
</dbReference>
<dbReference type="InterPro" id="IPR000086">
    <property type="entry name" value="NUDIX_hydrolase_dom"/>
</dbReference>
<reference evidence="6 7" key="1">
    <citation type="submission" date="2020-09" db="EMBL/GenBank/DDBJ databases">
        <title>A novel species.</title>
        <authorList>
            <person name="Gao J."/>
        </authorList>
    </citation>
    <scope>NUCLEOTIDE SEQUENCE [LARGE SCALE GENOMIC DNA]</scope>
    <source>
        <strain evidence="6 7">CRXT-Y-14</strain>
    </source>
</reference>
<dbReference type="Proteomes" id="UP000516428">
    <property type="component" value="Chromosome"/>
</dbReference>
<evidence type="ECO:0000259" key="5">
    <source>
        <dbReference type="PROSITE" id="PS51462"/>
    </source>
</evidence>
<dbReference type="AlphaFoldDB" id="A0A7H1BIC8"/>
<proteinExistence type="inferred from homology"/>
<dbReference type="KEGG" id="sxn:IAG42_02385"/>
<dbReference type="GO" id="GO:0008168">
    <property type="term" value="F:methyltransferase activity"/>
    <property type="evidence" value="ECO:0007669"/>
    <property type="project" value="UniProtKB-ARBA"/>
</dbReference>